<keyword evidence="7" id="KW-1185">Reference proteome</keyword>
<dbReference type="Proteomes" id="UP001357452">
    <property type="component" value="Unassembled WGS sequence"/>
</dbReference>
<dbReference type="EMBL" id="JAZGLY010000001">
    <property type="protein sequence ID" value="MEE6186167.1"/>
    <property type="molecule type" value="Genomic_DNA"/>
</dbReference>
<reference evidence="6 7" key="1">
    <citation type="submission" date="2024-01" db="EMBL/GenBank/DDBJ databases">
        <title>Niabella digestum sp. nov., isolated from waste digestion system.</title>
        <authorList>
            <person name="Zhang L."/>
        </authorList>
    </citation>
    <scope>NUCLEOTIDE SEQUENCE [LARGE SCALE GENOMIC DNA]</scope>
    <source>
        <strain evidence="6 7">A18</strain>
    </source>
</reference>
<keyword evidence="4" id="KW-1133">Transmembrane helix</keyword>
<protein>
    <submittedName>
        <fullName evidence="6">LemA family protein</fullName>
    </submittedName>
</protein>
<sequence>MQQKKLSGVLFGVLIVLLVLYTAVAYNSLVAKEEKMEQMWAEVQNTYQRRLDLTPNLVNTVKGISGFEQETLTKIAEARSKALSVSVTEINADTYKQQTQVQDELAMYTNRLIATVERYPVLKGTDAYRGLQTQLEGNERRIKVARADFNAAVADYNQAVRSFPKNIVAKIFGFKEKQGFQADAGADKNVEIKF</sequence>
<proteinExistence type="inferred from homology"/>
<name>A0ABU7REE2_9BACT</name>
<dbReference type="InterPro" id="IPR007156">
    <property type="entry name" value="MamQ_LemA"/>
</dbReference>
<evidence type="ECO:0000256" key="4">
    <source>
        <dbReference type="ARBA" id="ARBA00022989"/>
    </source>
</evidence>
<dbReference type="SUPFAM" id="SSF140478">
    <property type="entry name" value="LemA-like"/>
    <property type="match status" value="1"/>
</dbReference>
<comment type="caution">
    <text evidence="6">The sequence shown here is derived from an EMBL/GenBank/DDBJ whole genome shotgun (WGS) entry which is preliminary data.</text>
</comment>
<dbReference type="Pfam" id="PF04011">
    <property type="entry name" value="LemA"/>
    <property type="match status" value="1"/>
</dbReference>
<comment type="similarity">
    <text evidence="2">Belongs to the LemA family.</text>
</comment>
<comment type="subcellular location">
    <subcellularLocation>
        <location evidence="1">Membrane</location>
        <topology evidence="1">Single-pass membrane protein</topology>
    </subcellularLocation>
</comment>
<dbReference type="PANTHER" id="PTHR34478">
    <property type="entry name" value="PROTEIN LEMA"/>
    <property type="match status" value="1"/>
</dbReference>
<keyword evidence="3" id="KW-0812">Transmembrane</keyword>
<accession>A0ABU7REE2</accession>
<keyword evidence="5" id="KW-0472">Membrane</keyword>
<dbReference type="InterPro" id="IPR023353">
    <property type="entry name" value="LemA-like_dom_sf"/>
</dbReference>
<evidence type="ECO:0000256" key="3">
    <source>
        <dbReference type="ARBA" id="ARBA00022692"/>
    </source>
</evidence>
<evidence type="ECO:0000256" key="2">
    <source>
        <dbReference type="ARBA" id="ARBA00008854"/>
    </source>
</evidence>
<dbReference type="Gene3D" id="1.20.1440.20">
    <property type="entry name" value="LemA-like domain"/>
    <property type="match status" value="1"/>
</dbReference>
<dbReference type="PANTHER" id="PTHR34478:SF2">
    <property type="entry name" value="MEMBRANE PROTEIN"/>
    <property type="match status" value="1"/>
</dbReference>
<evidence type="ECO:0000313" key="6">
    <source>
        <dbReference type="EMBL" id="MEE6186167.1"/>
    </source>
</evidence>
<evidence type="ECO:0000313" key="7">
    <source>
        <dbReference type="Proteomes" id="UP001357452"/>
    </source>
</evidence>
<gene>
    <name evidence="6" type="ORF">V2H41_02675</name>
</gene>
<dbReference type="RefSeq" id="WP_330973570.1">
    <property type="nucleotide sequence ID" value="NZ_JAZGLY010000001.1"/>
</dbReference>
<evidence type="ECO:0000256" key="5">
    <source>
        <dbReference type="ARBA" id="ARBA00023136"/>
    </source>
</evidence>
<organism evidence="6 7">
    <name type="scientific">Niabella digestorum</name>
    <dbReference type="NCBI Taxonomy" id="3117701"/>
    <lineage>
        <taxon>Bacteria</taxon>
        <taxon>Pseudomonadati</taxon>
        <taxon>Bacteroidota</taxon>
        <taxon>Chitinophagia</taxon>
        <taxon>Chitinophagales</taxon>
        <taxon>Chitinophagaceae</taxon>
        <taxon>Niabella</taxon>
    </lineage>
</organism>
<evidence type="ECO:0000256" key="1">
    <source>
        <dbReference type="ARBA" id="ARBA00004167"/>
    </source>
</evidence>